<feature type="compositionally biased region" description="Low complexity" evidence="5">
    <location>
        <begin position="553"/>
        <end position="567"/>
    </location>
</feature>
<dbReference type="PANTHER" id="PTHR21277">
    <property type="entry name" value="TRANSCRIPTIONAL ADAPTER 1"/>
    <property type="match status" value="1"/>
</dbReference>
<feature type="compositionally biased region" description="Low complexity" evidence="5">
    <location>
        <begin position="529"/>
        <end position="544"/>
    </location>
</feature>
<gene>
    <name evidence="6" type="ORF">BQ2448_2945</name>
</gene>
<dbReference type="Proteomes" id="UP000198372">
    <property type="component" value="Unassembled WGS sequence"/>
</dbReference>
<dbReference type="CDD" id="cd22933">
    <property type="entry name" value="HFD_HFI1"/>
    <property type="match status" value="1"/>
</dbReference>
<feature type="region of interest" description="Disordered" evidence="5">
    <location>
        <begin position="459"/>
        <end position="683"/>
    </location>
</feature>
<dbReference type="STRING" id="269621.A0A238FDT8"/>
<evidence type="ECO:0000256" key="4">
    <source>
        <dbReference type="ARBA" id="ARBA00023242"/>
    </source>
</evidence>
<sequence length="814" mass="85835">MPTATTSTTCPPTTLPALLQSVTHPSASASVSTSTQTPAAATVPKRADLLSLKLKLADLLPPHLGQLYWTSLVEFMCGQINRDELQAVFERVFVKRNEGEHDTAPQLHNALLLSILYNTTRIAVPPSTLRHSGFQIKRRPGGSTSDLTQTTSDVDPLRKKLKTLVMSFGKRERREIKALVPSPTGVGPIAASTTSAASVIQQQDQAQLHAIREAGGVVPSALAKRELERERDRKRDKELVRLRTLGAALKSGTRRGGVDGIGGKSDPAIIQEYQRIIASSSSKDSLLCSTSKVLPDVDGLRDRMTLVAFESGLVGAGIVDERVGLLAVQAVEASWIRGLQVGGAHLKNIIANVVGLVRSDRDKGIRTSSITKEQLAIFDAARPVRRQVQEGDAQAGKGEFKMEQSFDPIKAVGLLSLPTKHDDEEEEAQRPLTTDDFLGLFDINPSVLVVPRLGAVERSYALPPDSDDSDMTEDEEEDEEEDAAIEADDEAMMVVDEPGSIETTTTMPRFPERPRLGGKSRSKLAPVRSTSSSSTTSPGTSTLSHSRHKHPLSRSGSTSRRPSTISRSRSHRPSRSNSFSTNAATPGGGPRDQYLIDPSAVAIPQGHPDVANARSSVSIPGQTTSSTGGENASNGSRGSSMAGTLVTGMGGTGTTNKALAISTPTSSKIGNPAGADGGPNLSPKSLALRHQLFPELSVETPSSAGVEVGSFADQQMVGSPSALNRGANGGNNTSTDGGSEDDEPSGHGAQTSNNLGSMTLSMETKLGGLQGSSSNGVGSQMGSAGSVGGPGLRKKYKEQLWQVVDSVRLLDGVL</sequence>
<feature type="region of interest" description="Disordered" evidence="5">
    <location>
        <begin position="132"/>
        <end position="153"/>
    </location>
</feature>
<organism evidence="6 7">
    <name type="scientific">Microbotryum intermedium</name>
    <dbReference type="NCBI Taxonomy" id="269621"/>
    <lineage>
        <taxon>Eukaryota</taxon>
        <taxon>Fungi</taxon>
        <taxon>Dikarya</taxon>
        <taxon>Basidiomycota</taxon>
        <taxon>Pucciniomycotina</taxon>
        <taxon>Microbotryomycetes</taxon>
        <taxon>Microbotryales</taxon>
        <taxon>Microbotryaceae</taxon>
        <taxon>Microbotryum</taxon>
    </lineage>
</organism>
<feature type="region of interest" description="Disordered" evidence="5">
    <location>
        <begin position="718"/>
        <end position="790"/>
    </location>
</feature>
<comment type="subcellular location">
    <subcellularLocation>
        <location evidence="1">Nucleus</location>
    </subcellularLocation>
</comment>
<dbReference type="EMBL" id="FMSP01000007">
    <property type="protein sequence ID" value="SCV71357.1"/>
    <property type="molecule type" value="Genomic_DNA"/>
</dbReference>
<dbReference type="GO" id="GO:0000124">
    <property type="term" value="C:SAGA complex"/>
    <property type="evidence" value="ECO:0007669"/>
    <property type="project" value="TreeGrafter"/>
</dbReference>
<evidence type="ECO:0000256" key="5">
    <source>
        <dbReference type="SAM" id="MobiDB-lite"/>
    </source>
</evidence>
<dbReference type="GO" id="GO:0003713">
    <property type="term" value="F:transcription coactivator activity"/>
    <property type="evidence" value="ECO:0007669"/>
    <property type="project" value="TreeGrafter"/>
</dbReference>
<evidence type="ECO:0000256" key="2">
    <source>
        <dbReference type="ARBA" id="ARBA00023015"/>
    </source>
</evidence>
<dbReference type="GO" id="GO:0005634">
    <property type="term" value="C:nucleus"/>
    <property type="evidence" value="ECO:0007669"/>
    <property type="project" value="UniProtKB-SubCell"/>
</dbReference>
<dbReference type="PANTHER" id="PTHR21277:SF5">
    <property type="entry name" value="TRANSCRIPTIONAL ADAPTER 1"/>
    <property type="match status" value="1"/>
</dbReference>
<keyword evidence="2" id="KW-0805">Transcription regulation</keyword>
<accession>A0A238FDT8</accession>
<dbReference type="AlphaFoldDB" id="A0A238FDT8"/>
<dbReference type="GO" id="GO:0006357">
    <property type="term" value="P:regulation of transcription by RNA polymerase II"/>
    <property type="evidence" value="ECO:0007669"/>
    <property type="project" value="TreeGrafter"/>
</dbReference>
<proteinExistence type="predicted"/>
<keyword evidence="7" id="KW-1185">Reference proteome</keyword>
<evidence type="ECO:0000256" key="3">
    <source>
        <dbReference type="ARBA" id="ARBA00023163"/>
    </source>
</evidence>
<reference evidence="7" key="1">
    <citation type="submission" date="2016-09" db="EMBL/GenBank/DDBJ databases">
        <authorList>
            <person name="Jeantristanb JTB J.-T."/>
            <person name="Ricardo R."/>
        </authorList>
    </citation>
    <scope>NUCLEOTIDE SEQUENCE [LARGE SCALE GENOMIC DNA]</scope>
</reference>
<evidence type="ECO:0000313" key="6">
    <source>
        <dbReference type="EMBL" id="SCV71357.1"/>
    </source>
</evidence>
<feature type="compositionally biased region" description="Polar residues" evidence="5">
    <location>
        <begin position="748"/>
        <end position="762"/>
    </location>
</feature>
<feature type="compositionally biased region" description="Polar residues" evidence="5">
    <location>
        <begin position="613"/>
        <end position="642"/>
    </location>
</feature>
<feature type="compositionally biased region" description="Acidic residues" evidence="5">
    <location>
        <begin position="465"/>
        <end position="491"/>
    </location>
</feature>
<feature type="compositionally biased region" description="Polar residues" evidence="5">
    <location>
        <begin position="771"/>
        <end position="783"/>
    </location>
</feature>
<dbReference type="OrthoDB" id="10264870at2759"/>
<feature type="compositionally biased region" description="Polar residues" evidence="5">
    <location>
        <begin position="142"/>
        <end position="153"/>
    </location>
</feature>
<evidence type="ECO:0000313" key="7">
    <source>
        <dbReference type="Proteomes" id="UP000198372"/>
    </source>
</evidence>
<keyword evidence="3" id="KW-0804">Transcription</keyword>
<dbReference type="InterPro" id="IPR024738">
    <property type="entry name" value="Hfi1/Tada1"/>
</dbReference>
<protein>
    <submittedName>
        <fullName evidence="6">BQ2448_2945 protein</fullName>
    </submittedName>
</protein>
<dbReference type="Pfam" id="PF12767">
    <property type="entry name" value="SAGA-Tad1"/>
    <property type="match status" value="1"/>
</dbReference>
<evidence type="ECO:0000256" key="1">
    <source>
        <dbReference type="ARBA" id="ARBA00004123"/>
    </source>
</evidence>
<keyword evidence="4" id="KW-0539">Nucleus</keyword>
<name>A0A238FDT8_9BASI</name>